<dbReference type="GeneID" id="93645460"/>
<dbReference type="KEGG" id="bmeg:BG04_1992"/>
<dbReference type="RefSeq" id="WP_013059654.1">
    <property type="nucleotide sequence ID" value="NZ_BCVB01000009.1"/>
</dbReference>
<evidence type="ECO:0000313" key="1">
    <source>
        <dbReference type="EMBL" id="AJI20846.1"/>
    </source>
</evidence>
<name>A0A0B6ABC8_PRIM2</name>
<gene>
    <name evidence="1" type="ORF">BG04_1992</name>
</gene>
<dbReference type="HOGENOM" id="CLU_179793_0_0_9"/>
<dbReference type="Pfam" id="PF10830">
    <property type="entry name" value="DUF2553"/>
    <property type="match status" value="1"/>
</dbReference>
<evidence type="ECO:0000313" key="2">
    <source>
        <dbReference type="Proteomes" id="UP000031829"/>
    </source>
</evidence>
<dbReference type="AlphaFoldDB" id="A0A0B6ABC8"/>
<organism evidence="1 2">
    <name type="scientific">Priestia megaterium (strain ATCC 14581 / DSM 32 / CCUG 1817 / JCM 2506 / NBRC 15308 / NCIMB 9376 / NCTC 10342 / NRRL B-14308 / VKM B-512 / Ford 19)</name>
    <name type="common">Bacillus megaterium</name>
    <dbReference type="NCBI Taxonomy" id="1348623"/>
    <lineage>
        <taxon>Bacteria</taxon>
        <taxon>Bacillati</taxon>
        <taxon>Bacillota</taxon>
        <taxon>Bacilli</taxon>
        <taxon>Bacillales</taxon>
        <taxon>Bacillaceae</taxon>
        <taxon>Priestia</taxon>
    </lineage>
</organism>
<sequence>MFEKQKMDVTDRVTAKFHDGGMKLYVDKQPIGEVSYGTSGNEYRFEEGYSQENNKFYQYTDVQKQGETQKYTDCDEEAGWC</sequence>
<protein>
    <recommendedName>
        <fullName evidence="3">DUF2553 domain-containing protein</fullName>
    </recommendedName>
</protein>
<accession>A0A0B6ABC8</accession>
<dbReference type="EMBL" id="CP009920">
    <property type="protein sequence ID" value="AJI20846.1"/>
    <property type="molecule type" value="Genomic_DNA"/>
</dbReference>
<proteinExistence type="predicted"/>
<dbReference type="InterPro" id="IPR020140">
    <property type="entry name" value="Uncharacterised_YusG"/>
</dbReference>
<reference evidence="1 2" key="1">
    <citation type="journal article" date="2015" name="Genome Announc.">
        <title>Complete genome sequences for 35 biothreat assay-relevant bacillus species.</title>
        <authorList>
            <person name="Johnson S.L."/>
            <person name="Daligault H.E."/>
            <person name="Davenport K.W."/>
            <person name="Jaissle J."/>
            <person name="Frey K.G."/>
            <person name="Ladner J.T."/>
            <person name="Broomall S.M."/>
            <person name="Bishop-Lilly K.A."/>
            <person name="Bruce D.C."/>
            <person name="Gibbons H.S."/>
            <person name="Coyne S.R."/>
            <person name="Lo C.C."/>
            <person name="Meincke L."/>
            <person name="Munk A.C."/>
            <person name="Koroleva G.I."/>
            <person name="Rosenzweig C.N."/>
            <person name="Palacios G.F."/>
            <person name="Redden C.L."/>
            <person name="Minogue T.D."/>
            <person name="Chain P.S."/>
        </authorList>
    </citation>
    <scope>NUCLEOTIDE SEQUENCE [LARGE SCALE GENOMIC DNA]</scope>
    <source>
        <strain evidence="2">ATCC 14581 / DSM 32 / JCM 2506 / NBRC 15308 / NCIMB 9376 / NCTC 10342 / NRRL B-14308 / VKM B-512</strain>
    </source>
</reference>
<evidence type="ECO:0008006" key="3">
    <source>
        <dbReference type="Google" id="ProtNLM"/>
    </source>
</evidence>
<dbReference type="Proteomes" id="UP000031829">
    <property type="component" value="Chromosome"/>
</dbReference>